<keyword evidence="2" id="KW-0812">Transmembrane</keyword>
<dbReference type="Proteomes" id="UP001237642">
    <property type="component" value="Unassembled WGS sequence"/>
</dbReference>
<dbReference type="EMBL" id="JAUIZM010000007">
    <property type="protein sequence ID" value="KAK1372308.1"/>
    <property type="molecule type" value="Genomic_DNA"/>
</dbReference>
<keyword evidence="4" id="KW-1185">Reference proteome</keyword>
<evidence type="ECO:0000313" key="3">
    <source>
        <dbReference type="EMBL" id="KAK1372308.1"/>
    </source>
</evidence>
<feature type="compositionally biased region" description="Low complexity" evidence="1">
    <location>
        <begin position="296"/>
        <end position="315"/>
    </location>
</feature>
<accession>A0AAD8HT00</accession>
<feature type="transmembrane region" description="Helical" evidence="2">
    <location>
        <begin position="163"/>
        <end position="183"/>
    </location>
</feature>
<feature type="compositionally biased region" description="Basic and acidic residues" evidence="1">
    <location>
        <begin position="268"/>
        <end position="278"/>
    </location>
</feature>
<name>A0AAD8HT00_9APIA</name>
<keyword evidence="2" id="KW-1133">Transmembrane helix</keyword>
<sequence>MVCNNGQIVNLVNLVKFMTCYNTNGTIGYYVLELMQNYHYVFQHGHISSIFLVYLYASVKFVSTTESLDFLKIGVTCFEIVCLLMNSKLIHMIMLGPIVVIYKLNMIVAPNFEYETRVGTIELINQKPIETVEIIECNFLAEPSKESTLDNFIRRNDSGKKKIVILSYSFTITTSELVVFFGPFKKTQMEQLQATQVWFELRILVETAVTVIEIGIALVGGVVIGIALVGGAREKGEGHTWSLYLEQEHRQGKKNSDGSGPKAKAKTKSKEAPEDAKKISVVLASIEKKPDKSKKGSSISSASTSKSKAALKVSSYVDGLDLPPSDEEDNDYNASKEERQESDVLKQPIRHKKTE</sequence>
<reference evidence="3" key="1">
    <citation type="submission" date="2023-02" db="EMBL/GenBank/DDBJ databases">
        <title>Genome of toxic invasive species Heracleum sosnowskyi carries increased number of genes despite the absence of recent whole-genome duplications.</title>
        <authorList>
            <person name="Schelkunov M."/>
            <person name="Shtratnikova V."/>
            <person name="Makarenko M."/>
            <person name="Klepikova A."/>
            <person name="Omelchenko D."/>
            <person name="Novikova G."/>
            <person name="Obukhova E."/>
            <person name="Bogdanov V."/>
            <person name="Penin A."/>
            <person name="Logacheva M."/>
        </authorList>
    </citation>
    <scope>NUCLEOTIDE SEQUENCE</scope>
    <source>
        <strain evidence="3">Hsosn_3</strain>
        <tissue evidence="3">Leaf</tissue>
    </source>
</reference>
<feature type="region of interest" description="Disordered" evidence="1">
    <location>
        <begin position="248"/>
        <end position="355"/>
    </location>
</feature>
<evidence type="ECO:0000313" key="4">
    <source>
        <dbReference type="Proteomes" id="UP001237642"/>
    </source>
</evidence>
<dbReference type="AlphaFoldDB" id="A0AAD8HT00"/>
<feature type="compositionally biased region" description="Basic and acidic residues" evidence="1">
    <location>
        <begin position="334"/>
        <end position="344"/>
    </location>
</feature>
<evidence type="ECO:0000256" key="2">
    <source>
        <dbReference type="SAM" id="Phobius"/>
    </source>
</evidence>
<protein>
    <submittedName>
        <fullName evidence="3">Uncharacterized protein</fullName>
    </submittedName>
</protein>
<gene>
    <name evidence="3" type="ORF">POM88_028501</name>
</gene>
<reference evidence="3" key="2">
    <citation type="submission" date="2023-05" db="EMBL/GenBank/DDBJ databases">
        <authorList>
            <person name="Schelkunov M.I."/>
        </authorList>
    </citation>
    <scope>NUCLEOTIDE SEQUENCE</scope>
    <source>
        <strain evidence="3">Hsosn_3</strain>
        <tissue evidence="3">Leaf</tissue>
    </source>
</reference>
<comment type="caution">
    <text evidence="3">The sequence shown here is derived from an EMBL/GenBank/DDBJ whole genome shotgun (WGS) entry which is preliminary data.</text>
</comment>
<organism evidence="3 4">
    <name type="scientific">Heracleum sosnowskyi</name>
    <dbReference type="NCBI Taxonomy" id="360622"/>
    <lineage>
        <taxon>Eukaryota</taxon>
        <taxon>Viridiplantae</taxon>
        <taxon>Streptophyta</taxon>
        <taxon>Embryophyta</taxon>
        <taxon>Tracheophyta</taxon>
        <taxon>Spermatophyta</taxon>
        <taxon>Magnoliopsida</taxon>
        <taxon>eudicotyledons</taxon>
        <taxon>Gunneridae</taxon>
        <taxon>Pentapetalae</taxon>
        <taxon>asterids</taxon>
        <taxon>campanulids</taxon>
        <taxon>Apiales</taxon>
        <taxon>Apiaceae</taxon>
        <taxon>Apioideae</taxon>
        <taxon>apioid superclade</taxon>
        <taxon>Tordylieae</taxon>
        <taxon>Tordyliinae</taxon>
        <taxon>Heracleum</taxon>
    </lineage>
</organism>
<feature type="transmembrane region" description="Helical" evidence="2">
    <location>
        <begin position="38"/>
        <end position="57"/>
    </location>
</feature>
<feature type="transmembrane region" description="Helical" evidence="2">
    <location>
        <begin position="203"/>
        <end position="229"/>
    </location>
</feature>
<proteinExistence type="predicted"/>
<evidence type="ECO:0000256" key="1">
    <source>
        <dbReference type="SAM" id="MobiDB-lite"/>
    </source>
</evidence>
<keyword evidence="2" id="KW-0472">Membrane</keyword>